<accession>A0A8T3CD59</accession>
<evidence type="ECO:0000256" key="2">
    <source>
        <dbReference type="ARBA" id="ARBA00006213"/>
    </source>
</evidence>
<feature type="transmembrane region" description="Helical" evidence="7">
    <location>
        <begin position="33"/>
        <end position="54"/>
    </location>
</feature>
<dbReference type="EMBL" id="JAGYWB010000001">
    <property type="protein sequence ID" value="KAI0531445.1"/>
    <property type="molecule type" value="Genomic_DNA"/>
</dbReference>
<comment type="caution">
    <text evidence="8">The sequence shown here is derived from an EMBL/GenBank/DDBJ whole genome shotgun (WGS) entry which is preliminary data.</text>
</comment>
<dbReference type="OrthoDB" id="1865379at2759"/>
<feature type="transmembrane region" description="Helical" evidence="7">
    <location>
        <begin position="129"/>
        <end position="153"/>
    </location>
</feature>
<evidence type="ECO:0000313" key="9">
    <source>
        <dbReference type="Proteomes" id="UP000829196"/>
    </source>
</evidence>
<feature type="transmembrane region" description="Helical" evidence="7">
    <location>
        <begin position="326"/>
        <end position="344"/>
    </location>
</feature>
<dbReference type="PANTHER" id="PTHR31376">
    <property type="entry name" value="OS09G0467300 PROTEIN-RELATED"/>
    <property type="match status" value="1"/>
</dbReference>
<name>A0A8T3CD59_DENNO</name>
<evidence type="ECO:0000256" key="7">
    <source>
        <dbReference type="RuleBase" id="RU368015"/>
    </source>
</evidence>
<feature type="transmembrane region" description="Helical" evidence="7">
    <location>
        <begin position="66"/>
        <end position="85"/>
    </location>
</feature>
<organism evidence="8 9">
    <name type="scientific">Dendrobium nobile</name>
    <name type="common">Orchid</name>
    <dbReference type="NCBI Taxonomy" id="94219"/>
    <lineage>
        <taxon>Eukaryota</taxon>
        <taxon>Viridiplantae</taxon>
        <taxon>Streptophyta</taxon>
        <taxon>Embryophyta</taxon>
        <taxon>Tracheophyta</taxon>
        <taxon>Spermatophyta</taxon>
        <taxon>Magnoliopsida</taxon>
        <taxon>Liliopsida</taxon>
        <taxon>Asparagales</taxon>
        <taxon>Orchidaceae</taxon>
        <taxon>Epidendroideae</taxon>
        <taxon>Malaxideae</taxon>
        <taxon>Dendrobiinae</taxon>
        <taxon>Dendrobium</taxon>
    </lineage>
</organism>
<gene>
    <name evidence="8" type="ORF">KFK09_001000</name>
</gene>
<feature type="transmembrane region" description="Helical" evidence="7">
    <location>
        <begin position="192"/>
        <end position="213"/>
    </location>
</feature>
<keyword evidence="3 7" id="KW-0813">Transport</keyword>
<feature type="transmembrane region" description="Helical" evidence="7">
    <location>
        <begin position="225"/>
        <end position="251"/>
    </location>
</feature>
<feature type="transmembrane region" description="Helical" evidence="7">
    <location>
        <begin position="97"/>
        <end position="117"/>
    </location>
</feature>
<evidence type="ECO:0000256" key="6">
    <source>
        <dbReference type="ARBA" id="ARBA00023136"/>
    </source>
</evidence>
<dbReference type="SUPFAM" id="SSF103481">
    <property type="entry name" value="Multidrug resistance efflux transporter EmrE"/>
    <property type="match status" value="1"/>
</dbReference>
<dbReference type="GO" id="GO:0016020">
    <property type="term" value="C:membrane"/>
    <property type="evidence" value="ECO:0007669"/>
    <property type="project" value="UniProtKB-SubCell"/>
</dbReference>
<evidence type="ECO:0000313" key="8">
    <source>
        <dbReference type="EMBL" id="KAI0531445.1"/>
    </source>
</evidence>
<keyword evidence="4 7" id="KW-0812">Transmembrane</keyword>
<proteinExistence type="inferred from homology"/>
<keyword evidence="5 7" id="KW-1133">Transmembrane helix</keyword>
<reference evidence="8" key="1">
    <citation type="journal article" date="2022" name="Front. Genet.">
        <title>Chromosome-Scale Assembly of the Dendrobium nobile Genome Provides Insights Into the Molecular Mechanism of the Biosynthesis of the Medicinal Active Ingredient of Dendrobium.</title>
        <authorList>
            <person name="Xu Q."/>
            <person name="Niu S.-C."/>
            <person name="Li K.-L."/>
            <person name="Zheng P.-J."/>
            <person name="Zhang X.-J."/>
            <person name="Jia Y."/>
            <person name="Liu Y."/>
            <person name="Niu Y.-X."/>
            <person name="Yu L.-H."/>
            <person name="Chen D.-F."/>
            <person name="Zhang G.-Q."/>
        </authorList>
    </citation>
    <scope>NUCLEOTIDE SEQUENCE</scope>
    <source>
        <tissue evidence="8">Leaf</tissue>
    </source>
</reference>
<protein>
    <recommendedName>
        <fullName evidence="7">Probable purine permease</fullName>
    </recommendedName>
</protein>
<dbReference type="Pfam" id="PF16913">
    <property type="entry name" value="PUNUT"/>
    <property type="match status" value="1"/>
</dbReference>
<keyword evidence="9" id="KW-1185">Reference proteome</keyword>
<feature type="transmembrane region" description="Helical" evidence="7">
    <location>
        <begin position="160"/>
        <end position="180"/>
    </location>
</feature>
<comment type="subcellular location">
    <subcellularLocation>
        <location evidence="1 7">Membrane</location>
        <topology evidence="1 7">Multi-pass membrane protein</topology>
    </subcellularLocation>
</comment>
<evidence type="ECO:0000256" key="5">
    <source>
        <dbReference type="ARBA" id="ARBA00022989"/>
    </source>
</evidence>
<evidence type="ECO:0000256" key="4">
    <source>
        <dbReference type="ARBA" id="ARBA00022692"/>
    </source>
</evidence>
<dbReference type="GO" id="GO:0005345">
    <property type="term" value="F:purine nucleobase transmembrane transporter activity"/>
    <property type="evidence" value="ECO:0007669"/>
    <property type="project" value="UniProtKB-UniRule"/>
</dbReference>
<dbReference type="AlphaFoldDB" id="A0A8T3CD59"/>
<keyword evidence="6 7" id="KW-0472">Membrane</keyword>
<sequence length="447" mass="49729">MEIEHQSHEEIKHSNNSNNIVMEIHRKLKMRNLFLLFINILFVLIGGTGGPLLIRSYFRHGGSRKWFSGFVQTAGFPFLLIPILFSFLRRRRTNSRLFLLTPSLLFHCFVIGLITGLDDYLYSYGVSFLPISTASLIISMQLGFTAIFAVFIVKQKTNSYTVNAVVLLMFGSMVLAVHANADLPNGESKAKYYIGFVLTVGAAIIYGMVLPLVELIYKHAKQEVTYALVLEMQFIIGFSATVVCAIGMALNQDFHAISRESKQYGLGVSKYYLVVFFTSVAGQFYFLGIVGTIKYSSALLGGIIGAVCIPITQILAVFFVHEKFDGEKGIALALSLWGTTFYFYGKYKEHDKSKASPRESQLLPVSTVIGTEQIQKVMQIHIAKCPDTDGISTDSGPLCLPFQTLTESHRIQAPYVSLCAHGTKTDVLIAPKQNSSDPEQNRYQISD</sequence>
<dbReference type="InterPro" id="IPR037185">
    <property type="entry name" value="EmrE-like"/>
</dbReference>
<dbReference type="GO" id="GO:0015211">
    <property type="term" value="F:purine nucleoside transmembrane transporter activity"/>
    <property type="evidence" value="ECO:0007669"/>
    <property type="project" value="UniProtKB-UniRule"/>
</dbReference>
<dbReference type="InterPro" id="IPR030182">
    <property type="entry name" value="PUP_plant"/>
</dbReference>
<dbReference type="Proteomes" id="UP000829196">
    <property type="component" value="Unassembled WGS sequence"/>
</dbReference>
<feature type="transmembrane region" description="Helical" evidence="7">
    <location>
        <begin position="271"/>
        <end position="291"/>
    </location>
</feature>
<evidence type="ECO:0000256" key="1">
    <source>
        <dbReference type="ARBA" id="ARBA00004141"/>
    </source>
</evidence>
<dbReference type="PANTHER" id="PTHR31376:SF105">
    <property type="entry name" value="PURINE PERMEASE-RELATED"/>
    <property type="match status" value="1"/>
</dbReference>
<comment type="similarity">
    <text evidence="2 7">Belongs to the purine permeases (TC 2.A.7.14) family.</text>
</comment>
<feature type="transmembrane region" description="Helical" evidence="7">
    <location>
        <begin position="298"/>
        <end position="320"/>
    </location>
</feature>
<evidence type="ECO:0000256" key="3">
    <source>
        <dbReference type="ARBA" id="ARBA00022448"/>
    </source>
</evidence>